<comment type="similarity">
    <text evidence="4">Belongs to the succinate dehydrogenase/fumarate reductase iron-sulfur protein family.</text>
</comment>
<dbReference type="PANTHER" id="PTHR11921:SF29">
    <property type="entry name" value="SUCCINATE DEHYDROGENASE [UBIQUINONE] IRON-SULFUR SUBUNIT, MITOCHONDRIAL"/>
    <property type="match status" value="1"/>
</dbReference>
<feature type="domain" description="2Fe-2S ferredoxin-type" evidence="12">
    <location>
        <begin position="2"/>
        <end position="93"/>
    </location>
</feature>
<comment type="cofactor">
    <cofactor evidence="1">
        <name>[3Fe-4S] cluster</name>
        <dbReference type="ChEBI" id="CHEBI:21137"/>
    </cofactor>
</comment>
<name>A0A399EAI0_9DEIN</name>
<comment type="cofactor">
    <cofactor evidence="11">
        <name>[2Fe-2S] cluster</name>
        <dbReference type="ChEBI" id="CHEBI:190135"/>
    </cofactor>
</comment>
<gene>
    <name evidence="13" type="primary">frdB</name>
    <name evidence="13" type="ORF">Mterra_02990</name>
</gene>
<keyword evidence="6" id="KW-0001">2Fe-2S</keyword>
<keyword evidence="7" id="KW-0479">Metal-binding</keyword>
<comment type="cofactor">
    <cofactor evidence="2">
        <name>[4Fe-4S] cluster</name>
        <dbReference type="ChEBI" id="CHEBI:49883"/>
    </cofactor>
</comment>
<evidence type="ECO:0000256" key="5">
    <source>
        <dbReference type="ARBA" id="ARBA00022485"/>
    </source>
</evidence>
<dbReference type="InterPro" id="IPR001041">
    <property type="entry name" value="2Fe-2S_ferredoxin-type"/>
</dbReference>
<dbReference type="Gene3D" id="3.10.20.30">
    <property type="match status" value="1"/>
</dbReference>
<evidence type="ECO:0000259" key="12">
    <source>
        <dbReference type="PROSITE" id="PS51085"/>
    </source>
</evidence>
<dbReference type="EMBL" id="QXDL01000153">
    <property type="protein sequence ID" value="RIH81734.1"/>
    <property type="molecule type" value="Genomic_DNA"/>
</dbReference>
<proteinExistence type="inferred from homology"/>
<dbReference type="GO" id="GO:0005886">
    <property type="term" value="C:plasma membrane"/>
    <property type="evidence" value="ECO:0007669"/>
    <property type="project" value="TreeGrafter"/>
</dbReference>
<evidence type="ECO:0000256" key="4">
    <source>
        <dbReference type="ARBA" id="ARBA00009433"/>
    </source>
</evidence>
<dbReference type="InterPro" id="IPR050573">
    <property type="entry name" value="SDH/FRD_Iron-Sulfur"/>
</dbReference>
<dbReference type="NCBIfam" id="NF009052">
    <property type="entry name" value="PRK12386.1"/>
    <property type="match status" value="1"/>
</dbReference>
<dbReference type="InterPro" id="IPR012675">
    <property type="entry name" value="Beta-grasp_dom_sf"/>
</dbReference>
<dbReference type="GO" id="GO:0051537">
    <property type="term" value="F:2 iron, 2 sulfur cluster binding"/>
    <property type="evidence" value="ECO:0007669"/>
    <property type="project" value="UniProtKB-KW"/>
</dbReference>
<evidence type="ECO:0000256" key="2">
    <source>
        <dbReference type="ARBA" id="ARBA00001966"/>
    </source>
</evidence>
<evidence type="ECO:0000256" key="3">
    <source>
        <dbReference type="ARBA" id="ARBA00005163"/>
    </source>
</evidence>
<keyword evidence="5" id="KW-0004">4Fe-4S</keyword>
<dbReference type="PROSITE" id="PS51085">
    <property type="entry name" value="2FE2S_FER_2"/>
    <property type="match status" value="1"/>
</dbReference>
<evidence type="ECO:0000256" key="8">
    <source>
        <dbReference type="ARBA" id="ARBA00023002"/>
    </source>
</evidence>
<dbReference type="InterPro" id="IPR036010">
    <property type="entry name" value="2Fe-2S_ferredoxin-like_sf"/>
</dbReference>
<keyword evidence="10" id="KW-0411">Iron-sulfur</keyword>
<dbReference type="GO" id="GO:0022904">
    <property type="term" value="P:respiratory electron transport chain"/>
    <property type="evidence" value="ECO:0007669"/>
    <property type="project" value="TreeGrafter"/>
</dbReference>
<dbReference type="PANTHER" id="PTHR11921">
    <property type="entry name" value="SUCCINATE DEHYDROGENASE IRON-SULFUR PROTEIN"/>
    <property type="match status" value="1"/>
</dbReference>
<reference evidence="13 14" key="1">
    <citation type="submission" date="2018-08" db="EMBL/GenBank/DDBJ databases">
        <title>Meiothermus terrae DSM 26712 genome sequencing project.</title>
        <authorList>
            <person name="Da Costa M.S."/>
            <person name="Albuquerque L."/>
            <person name="Raposo P."/>
            <person name="Froufe H.J.C."/>
            <person name="Barroso C.S."/>
            <person name="Egas C."/>
        </authorList>
    </citation>
    <scope>NUCLEOTIDE SEQUENCE [LARGE SCALE GENOMIC DNA]</scope>
    <source>
        <strain evidence="13 14">DSM 26712</strain>
    </source>
</reference>
<dbReference type="GO" id="GO:0046872">
    <property type="term" value="F:metal ion binding"/>
    <property type="evidence" value="ECO:0007669"/>
    <property type="project" value="UniProtKB-KW"/>
</dbReference>
<dbReference type="Pfam" id="PF13183">
    <property type="entry name" value="Fer4_8"/>
    <property type="match status" value="1"/>
</dbReference>
<dbReference type="InterPro" id="IPR006058">
    <property type="entry name" value="2Fe2S_fd_BS"/>
</dbReference>
<evidence type="ECO:0000313" key="13">
    <source>
        <dbReference type="EMBL" id="RIH81734.1"/>
    </source>
</evidence>
<dbReference type="PROSITE" id="PS00197">
    <property type="entry name" value="2FE2S_FER_1"/>
    <property type="match status" value="1"/>
</dbReference>
<comment type="pathway">
    <text evidence="3">Carbohydrate metabolism; tricarboxylic acid cycle.</text>
</comment>
<dbReference type="RefSeq" id="WP_119315960.1">
    <property type="nucleotide sequence ID" value="NZ_QXDL01000153.1"/>
</dbReference>
<dbReference type="GO" id="GO:0051539">
    <property type="term" value="F:4 iron, 4 sulfur cluster binding"/>
    <property type="evidence" value="ECO:0007669"/>
    <property type="project" value="UniProtKB-KW"/>
</dbReference>
<dbReference type="Gene3D" id="1.10.1060.10">
    <property type="entry name" value="Alpha-helical ferredoxin"/>
    <property type="match status" value="1"/>
</dbReference>
<dbReference type="InterPro" id="IPR009051">
    <property type="entry name" value="Helical_ferredxn"/>
</dbReference>
<dbReference type="InterPro" id="IPR025192">
    <property type="entry name" value="Succ_DH/fum_Rdtase_N"/>
</dbReference>
<dbReference type="InterPro" id="IPR004489">
    <property type="entry name" value="Succ_DH/fum_Rdtase_Fe-S"/>
</dbReference>
<evidence type="ECO:0000256" key="7">
    <source>
        <dbReference type="ARBA" id="ARBA00022723"/>
    </source>
</evidence>
<evidence type="ECO:0000313" key="14">
    <source>
        <dbReference type="Proteomes" id="UP000265715"/>
    </source>
</evidence>
<dbReference type="OrthoDB" id="9804391at2"/>
<comment type="caution">
    <text evidence="13">The sequence shown here is derived from an EMBL/GenBank/DDBJ whole genome shotgun (WGS) entry which is preliminary data.</text>
</comment>
<sequence>MSTVTLRVFRGDAQGGTLQEYSVEAQEGMVVLDAVHQIQATQAPDLACRWNCKAGKCGSCGAEVNGKPKLMCMTRLDELDMSQPITVRPMKTFRVIRDLATDVSWNYKVNERITPFTPAPDTDWRMRQEDVDRVQEFRKCIECFLCQNVCHVLREHDEKEGFVGPRFLVRVAGLEMHPLDTADRLPLLKEAWGIGYCNITKCCTEVCPEEIRITDNAIIPLKERVVDEYYDPVLAFFRRLFGARKRPQARAEASDD</sequence>
<evidence type="ECO:0000256" key="1">
    <source>
        <dbReference type="ARBA" id="ARBA00001927"/>
    </source>
</evidence>
<dbReference type="GO" id="GO:0006099">
    <property type="term" value="P:tricarboxylic acid cycle"/>
    <property type="evidence" value="ECO:0007669"/>
    <property type="project" value="InterPro"/>
</dbReference>
<organism evidence="13 14">
    <name type="scientific">Calidithermus terrae</name>
    <dbReference type="NCBI Taxonomy" id="1408545"/>
    <lineage>
        <taxon>Bacteria</taxon>
        <taxon>Thermotogati</taxon>
        <taxon>Deinococcota</taxon>
        <taxon>Deinococci</taxon>
        <taxon>Thermales</taxon>
        <taxon>Thermaceae</taxon>
        <taxon>Calidithermus</taxon>
    </lineage>
</organism>
<keyword evidence="14" id="KW-1185">Reference proteome</keyword>
<evidence type="ECO:0000256" key="11">
    <source>
        <dbReference type="ARBA" id="ARBA00034078"/>
    </source>
</evidence>
<dbReference type="GO" id="GO:0009055">
    <property type="term" value="F:electron transfer activity"/>
    <property type="evidence" value="ECO:0007669"/>
    <property type="project" value="InterPro"/>
</dbReference>
<keyword evidence="9" id="KW-0408">Iron</keyword>
<evidence type="ECO:0000256" key="9">
    <source>
        <dbReference type="ARBA" id="ARBA00023004"/>
    </source>
</evidence>
<keyword evidence="8 13" id="KW-0560">Oxidoreductase</keyword>
<dbReference type="Pfam" id="PF13085">
    <property type="entry name" value="Fer2_3"/>
    <property type="match status" value="1"/>
</dbReference>
<evidence type="ECO:0000256" key="6">
    <source>
        <dbReference type="ARBA" id="ARBA00022714"/>
    </source>
</evidence>
<dbReference type="SUPFAM" id="SSF54292">
    <property type="entry name" value="2Fe-2S ferredoxin-like"/>
    <property type="match status" value="1"/>
</dbReference>
<dbReference type="InterPro" id="IPR017896">
    <property type="entry name" value="4Fe4S_Fe-S-bd"/>
</dbReference>
<accession>A0A399EAI0</accession>
<protein>
    <submittedName>
        <fullName evidence="13">Fumarate reductase iron-sulfur subunit</fullName>
        <ecNumber evidence="13">1.3.5.1</ecNumber>
    </submittedName>
</protein>
<dbReference type="NCBIfam" id="TIGR00384">
    <property type="entry name" value="dhsB"/>
    <property type="match status" value="1"/>
</dbReference>
<dbReference type="GO" id="GO:0008177">
    <property type="term" value="F:succinate dehydrogenase (quinone) activity"/>
    <property type="evidence" value="ECO:0007669"/>
    <property type="project" value="UniProtKB-EC"/>
</dbReference>
<dbReference type="EC" id="1.3.5.1" evidence="13"/>
<evidence type="ECO:0000256" key="10">
    <source>
        <dbReference type="ARBA" id="ARBA00023014"/>
    </source>
</evidence>
<dbReference type="SUPFAM" id="SSF46548">
    <property type="entry name" value="alpha-helical ferredoxin"/>
    <property type="match status" value="1"/>
</dbReference>
<dbReference type="Proteomes" id="UP000265715">
    <property type="component" value="Unassembled WGS sequence"/>
</dbReference>
<dbReference type="AlphaFoldDB" id="A0A399EAI0"/>